<name>A0ABQ8S0I1_PERAM</name>
<reference evidence="1 2" key="1">
    <citation type="journal article" date="2022" name="Allergy">
        <title>Genome assembly and annotation of Periplaneta americana reveal a comprehensive cockroach allergen profile.</title>
        <authorList>
            <person name="Wang L."/>
            <person name="Xiong Q."/>
            <person name="Saelim N."/>
            <person name="Wang L."/>
            <person name="Nong W."/>
            <person name="Wan A.T."/>
            <person name="Shi M."/>
            <person name="Liu X."/>
            <person name="Cao Q."/>
            <person name="Hui J.H.L."/>
            <person name="Sookrung N."/>
            <person name="Leung T.F."/>
            <person name="Tungtrongchitr A."/>
            <person name="Tsui S.K.W."/>
        </authorList>
    </citation>
    <scope>NUCLEOTIDE SEQUENCE [LARGE SCALE GENOMIC DNA]</scope>
    <source>
        <strain evidence="1">PWHHKU_190912</strain>
    </source>
</reference>
<dbReference type="EMBL" id="JAJSOF020000038">
    <property type="protein sequence ID" value="KAJ4427281.1"/>
    <property type="molecule type" value="Genomic_DNA"/>
</dbReference>
<proteinExistence type="predicted"/>
<gene>
    <name evidence="1" type="ORF">ANN_24899</name>
</gene>
<dbReference type="Proteomes" id="UP001148838">
    <property type="component" value="Unassembled WGS sequence"/>
</dbReference>
<evidence type="ECO:0000313" key="1">
    <source>
        <dbReference type="EMBL" id="KAJ4427281.1"/>
    </source>
</evidence>
<evidence type="ECO:0000313" key="2">
    <source>
        <dbReference type="Proteomes" id="UP001148838"/>
    </source>
</evidence>
<accession>A0ABQ8S0I1</accession>
<protein>
    <submittedName>
        <fullName evidence="1">Uncharacterized protein</fullName>
    </submittedName>
</protein>
<sequence>MHVELVGRLEGKRSLERPRRRWEDNVKIDLREVGYDGMDWINLAHDRNRLRAYVRAAMNLGSLKAICTLPTVVVDVRARLELERSRRKSLRRLSQETGTLSAIMVFDAALSTRKKRLQKHVMWD</sequence>
<keyword evidence="2" id="KW-1185">Reference proteome</keyword>
<organism evidence="1 2">
    <name type="scientific">Periplaneta americana</name>
    <name type="common">American cockroach</name>
    <name type="synonym">Blatta americana</name>
    <dbReference type="NCBI Taxonomy" id="6978"/>
    <lineage>
        <taxon>Eukaryota</taxon>
        <taxon>Metazoa</taxon>
        <taxon>Ecdysozoa</taxon>
        <taxon>Arthropoda</taxon>
        <taxon>Hexapoda</taxon>
        <taxon>Insecta</taxon>
        <taxon>Pterygota</taxon>
        <taxon>Neoptera</taxon>
        <taxon>Polyneoptera</taxon>
        <taxon>Dictyoptera</taxon>
        <taxon>Blattodea</taxon>
        <taxon>Blattoidea</taxon>
        <taxon>Blattidae</taxon>
        <taxon>Blattinae</taxon>
        <taxon>Periplaneta</taxon>
    </lineage>
</organism>
<comment type="caution">
    <text evidence="1">The sequence shown here is derived from an EMBL/GenBank/DDBJ whole genome shotgun (WGS) entry which is preliminary data.</text>
</comment>